<dbReference type="EMBL" id="AP012052">
    <property type="protein sequence ID" value="BAJ75924.1"/>
    <property type="molecule type" value="Genomic_DNA"/>
</dbReference>
<protein>
    <submittedName>
        <fullName evidence="3">Uncharacterized conserved protein</fullName>
    </submittedName>
</protein>
<dbReference type="GO" id="GO:0043164">
    <property type="term" value="P:Gram-negative-bacterium-type cell wall biogenesis"/>
    <property type="evidence" value="ECO:0007669"/>
    <property type="project" value="TreeGrafter"/>
</dbReference>
<dbReference type="InterPro" id="IPR014729">
    <property type="entry name" value="Rossmann-like_a/b/a_fold"/>
</dbReference>
<keyword evidence="1" id="KW-0812">Transmembrane</keyword>
<dbReference type="InterPro" id="IPR051599">
    <property type="entry name" value="Cell_Envelope_Assoc"/>
</dbReference>
<feature type="transmembrane region" description="Helical" evidence="1">
    <location>
        <begin position="314"/>
        <end position="336"/>
    </location>
</feature>
<dbReference type="RefSeq" id="WP_013586049.1">
    <property type="nucleotide sequence ID" value="NC_015125.1"/>
</dbReference>
<dbReference type="GO" id="GO:0000270">
    <property type="term" value="P:peptidoglycan metabolic process"/>
    <property type="evidence" value="ECO:0007669"/>
    <property type="project" value="TreeGrafter"/>
</dbReference>
<keyword evidence="1" id="KW-1133">Transmembrane helix</keyword>
<feature type="transmembrane region" description="Helical" evidence="1">
    <location>
        <begin position="123"/>
        <end position="152"/>
    </location>
</feature>
<dbReference type="AlphaFoldDB" id="E8NAQ7"/>
<reference key="2">
    <citation type="submission" date="2011-02" db="EMBL/GenBank/DDBJ databases">
        <title>Genome sequence of Microbacterium testaceum StLB037.</title>
        <authorList>
            <person name="Morohoshi T."/>
            <person name="Wang W.Z."/>
            <person name="Someya N."/>
            <person name="Ikeda T."/>
        </authorList>
    </citation>
    <scope>NUCLEOTIDE SEQUENCE</scope>
    <source>
        <strain>StLB037</strain>
    </source>
</reference>
<feature type="transmembrane region" description="Helical" evidence="1">
    <location>
        <begin position="94"/>
        <end position="116"/>
    </location>
</feature>
<dbReference type="KEGG" id="mts:MTES_2960"/>
<organism evidence="3 4">
    <name type="scientific">Microbacterium testaceum (strain StLB037)</name>
    <dbReference type="NCBI Taxonomy" id="979556"/>
    <lineage>
        <taxon>Bacteria</taxon>
        <taxon>Bacillati</taxon>
        <taxon>Actinomycetota</taxon>
        <taxon>Actinomycetes</taxon>
        <taxon>Micrococcales</taxon>
        <taxon>Microbacteriaceae</taxon>
        <taxon>Microbacterium</taxon>
    </lineage>
</organism>
<evidence type="ECO:0000259" key="2">
    <source>
        <dbReference type="Pfam" id="PF02698"/>
    </source>
</evidence>
<dbReference type="CDD" id="cd06259">
    <property type="entry name" value="YdcF-like"/>
    <property type="match status" value="1"/>
</dbReference>
<dbReference type="GO" id="GO:0005886">
    <property type="term" value="C:plasma membrane"/>
    <property type="evidence" value="ECO:0007669"/>
    <property type="project" value="TreeGrafter"/>
</dbReference>
<name>E8NAQ7_MICTS</name>
<dbReference type="Proteomes" id="UP000008975">
    <property type="component" value="Chromosome"/>
</dbReference>
<feature type="transmembrane region" description="Helical" evidence="1">
    <location>
        <begin position="59"/>
        <end position="82"/>
    </location>
</feature>
<accession>E8NAQ7</accession>
<dbReference type="InterPro" id="IPR003848">
    <property type="entry name" value="DUF218"/>
</dbReference>
<evidence type="ECO:0000313" key="3">
    <source>
        <dbReference type="EMBL" id="BAJ75924.1"/>
    </source>
</evidence>
<evidence type="ECO:0000313" key="4">
    <source>
        <dbReference type="Proteomes" id="UP000008975"/>
    </source>
</evidence>
<dbReference type="Pfam" id="PF02698">
    <property type="entry name" value="DUF218"/>
    <property type="match status" value="1"/>
</dbReference>
<gene>
    <name evidence="3" type="ordered locus">MTES_2960</name>
</gene>
<dbReference type="HOGENOM" id="CLU_051474_2_0_11"/>
<keyword evidence="1" id="KW-0472">Membrane</keyword>
<dbReference type="Gene3D" id="3.40.50.620">
    <property type="entry name" value="HUPs"/>
    <property type="match status" value="1"/>
</dbReference>
<feature type="domain" description="DUF218" evidence="2">
    <location>
        <begin position="160"/>
        <end position="306"/>
    </location>
</feature>
<sequence length="337" mass="35672">MLLLAFAALLLVVFAVARARQRAQLREGTLLVAAVVFAALGVLQLLVQSDPDAAATTVRVVAVATPVIVLVLAVFLITNGITMLRLEGRSLANLLSLIAGVGLLVFPLLLLALLAWGGFGGFVVAAGVVLVAGYAAAAFVAFLVSSLLYAALPAPRRPRAIVVLGSGLIRGEVPPLLRGRLDRAIAAWRRAVRAGGAAPVLVPSGGQGPDEPRPEGEAMAEYLRDQGIPGDLIRPETRSLNTRENLEFSRVIVDGIDGGGPVLIVTSDYHMLRAGLLARRRIPRARVVGARTAAYFVPSAFLREYVALLARQRWMHVVFALVFGATLVSVYAAIFLV</sequence>
<feature type="transmembrane region" description="Helical" evidence="1">
    <location>
        <begin position="29"/>
        <end position="47"/>
    </location>
</feature>
<evidence type="ECO:0000256" key="1">
    <source>
        <dbReference type="SAM" id="Phobius"/>
    </source>
</evidence>
<dbReference type="PANTHER" id="PTHR30336">
    <property type="entry name" value="INNER MEMBRANE PROTEIN, PROBABLE PERMEASE"/>
    <property type="match status" value="1"/>
</dbReference>
<reference evidence="3 4" key="1">
    <citation type="journal article" date="2011" name="J. Bacteriol.">
        <title>Genome sequence of Microbacterium testaceum StLB037, an N-acylhomoserine lactone-degrading bacterium isolated from potato leaves.</title>
        <authorList>
            <person name="Morohoshi T."/>
            <person name="Wang W.-Z."/>
            <person name="Someya N."/>
            <person name="Ikeda T."/>
        </authorList>
    </citation>
    <scope>NUCLEOTIDE SEQUENCE [LARGE SCALE GENOMIC DNA]</scope>
    <source>
        <strain evidence="3 4">StLB037</strain>
    </source>
</reference>
<dbReference type="OrthoDB" id="9782395at2"/>
<dbReference type="eggNOG" id="COG1434">
    <property type="taxonomic scope" value="Bacteria"/>
</dbReference>
<proteinExistence type="predicted"/>
<dbReference type="PANTHER" id="PTHR30336:SF18">
    <property type="entry name" value="MEMBRANE PROTEIN"/>
    <property type="match status" value="1"/>
</dbReference>